<feature type="compositionally biased region" description="Polar residues" evidence="1">
    <location>
        <begin position="150"/>
        <end position="159"/>
    </location>
</feature>
<accession>U6L040</accession>
<feature type="region of interest" description="Disordered" evidence="1">
    <location>
        <begin position="145"/>
        <end position="165"/>
    </location>
</feature>
<protein>
    <submittedName>
        <fullName evidence="2">Uncharacterized protein</fullName>
    </submittedName>
</protein>
<dbReference type="AlphaFoldDB" id="U6L040"/>
<keyword evidence="3" id="KW-1185">Reference proteome</keyword>
<evidence type="ECO:0000313" key="3">
    <source>
        <dbReference type="Proteomes" id="UP000030747"/>
    </source>
</evidence>
<reference evidence="2" key="1">
    <citation type="submission" date="2013-10" db="EMBL/GenBank/DDBJ databases">
        <title>Genomic analysis of the causative agents of coccidiosis in chickens.</title>
        <authorList>
            <person name="Reid A.J."/>
            <person name="Blake D."/>
            <person name="Billington K."/>
            <person name="Browne H."/>
            <person name="Dunn M."/>
            <person name="Hung S."/>
            <person name="Kawahara F."/>
            <person name="Miranda-Saavedra D."/>
            <person name="Mourier T."/>
            <person name="Nagra H."/>
            <person name="Otto T.D."/>
            <person name="Rawlings N."/>
            <person name="Sanchez A."/>
            <person name="Sanders M."/>
            <person name="Subramaniam C."/>
            <person name="Tay Y."/>
            <person name="Dear P."/>
            <person name="Doerig C."/>
            <person name="Gruber A."/>
            <person name="Parkinson J."/>
            <person name="Shirley M."/>
            <person name="Wan K.L."/>
            <person name="Berriman M."/>
            <person name="Tomley F."/>
            <person name="Pain A."/>
        </authorList>
    </citation>
    <scope>NUCLEOTIDE SEQUENCE [LARGE SCALE GENOMIC DNA]</scope>
    <source>
        <strain evidence="2">Houghton</strain>
    </source>
</reference>
<evidence type="ECO:0000256" key="1">
    <source>
        <dbReference type="SAM" id="MobiDB-lite"/>
    </source>
</evidence>
<dbReference type="VEuPathDB" id="ToxoDB:ETH_00001455"/>
<organism evidence="2 3">
    <name type="scientific">Eimeria tenella</name>
    <name type="common">Coccidian parasite</name>
    <dbReference type="NCBI Taxonomy" id="5802"/>
    <lineage>
        <taxon>Eukaryota</taxon>
        <taxon>Sar</taxon>
        <taxon>Alveolata</taxon>
        <taxon>Apicomplexa</taxon>
        <taxon>Conoidasida</taxon>
        <taxon>Coccidia</taxon>
        <taxon>Eucoccidiorida</taxon>
        <taxon>Eimeriorina</taxon>
        <taxon>Eimeriidae</taxon>
        <taxon>Eimeria</taxon>
    </lineage>
</organism>
<dbReference type="GeneID" id="25249506"/>
<sequence>MAKPFRPAEAVAHCLLAPAPARILIVTNSEPFSTARPCFLQYQHVLQLQSNSQRPHPQGTTDRPPLLQSLCLTSELQTQLLMCLLPTASSTHQLTTTQPHCGAAKTCRATQTTRWLESEDIPLPSPNACHSPAKILKAEHQFTGLHTRKSTSQQRKTNQPPTPTRRLACLRPSVQPNQQITAHQHQLQHVS</sequence>
<name>U6L040_EIMTE</name>
<dbReference type="EMBL" id="HG675681">
    <property type="protein sequence ID" value="CDJ41929.1"/>
    <property type="molecule type" value="Genomic_DNA"/>
</dbReference>
<gene>
    <name evidence="2" type="ORF">ETH_00001455</name>
</gene>
<reference evidence="2" key="2">
    <citation type="submission" date="2013-10" db="EMBL/GenBank/DDBJ databases">
        <authorList>
            <person name="Aslett M."/>
        </authorList>
    </citation>
    <scope>NUCLEOTIDE SEQUENCE [LARGE SCALE GENOMIC DNA]</scope>
    <source>
        <strain evidence="2">Houghton</strain>
    </source>
</reference>
<proteinExistence type="predicted"/>
<evidence type="ECO:0000313" key="2">
    <source>
        <dbReference type="EMBL" id="CDJ41929.1"/>
    </source>
</evidence>
<dbReference type="RefSeq" id="XP_013232679.1">
    <property type="nucleotide sequence ID" value="XM_013377225.1"/>
</dbReference>
<dbReference type="Proteomes" id="UP000030747">
    <property type="component" value="Unassembled WGS sequence"/>
</dbReference>